<dbReference type="InterPro" id="IPR013320">
    <property type="entry name" value="ConA-like_dom_sf"/>
</dbReference>
<keyword evidence="1 2" id="KW-0430">Lectin</keyword>
<evidence type="ECO:0000313" key="6">
    <source>
        <dbReference type="Proteomes" id="UP000051574"/>
    </source>
</evidence>
<dbReference type="Pfam" id="PF00337">
    <property type="entry name" value="Gal-bind_lectin"/>
    <property type="match status" value="1"/>
</dbReference>
<feature type="domain" description="Galectin" evidence="4">
    <location>
        <begin position="35"/>
        <end position="158"/>
    </location>
</feature>
<dbReference type="PANTHER" id="PTHR11346:SF147">
    <property type="entry name" value="GALECTIN"/>
    <property type="match status" value="1"/>
</dbReference>
<dbReference type="PANTHER" id="PTHR11346">
    <property type="entry name" value="GALECTIN"/>
    <property type="match status" value="1"/>
</dbReference>
<dbReference type="PROSITE" id="PS51304">
    <property type="entry name" value="GALECTIN"/>
    <property type="match status" value="1"/>
</dbReference>
<dbReference type="OrthoDB" id="6251307at2759"/>
<feature type="signal peptide" evidence="3">
    <location>
        <begin position="1"/>
        <end position="32"/>
    </location>
</feature>
<dbReference type="AlphaFoldDB" id="A0A0T6B663"/>
<evidence type="ECO:0000256" key="2">
    <source>
        <dbReference type="RuleBase" id="RU102079"/>
    </source>
</evidence>
<comment type="caution">
    <text evidence="5">The sequence shown here is derived from an EMBL/GenBank/DDBJ whole genome shotgun (WGS) entry which is preliminary data.</text>
</comment>
<dbReference type="SMART" id="SM00908">
    <property type="entry name" value="Gal-bind_lectin"/>
    <property type="match status" value="1"/>
</dbReference>
<keyword evidence="6" id="KW-1185">Reference proteome</keyword>
<dbReference type="SMART" id="SM00276">
    <property type="entry name" value="GLECT"/>
    <property type="match status" value="1"/>
</dbReference>
<proteinExistence type="predicted"/>
<organism evidence="5 6">
    <name type="scientific">Oryctes borbonicus</name>
    <dbReference type="NCBI Taxonomy" id="1629725"/>
    <lineage>
        <taxon>Eukaryota</taxon>
        <taxon>Metazoa</taxon>
        <taxon>Ecdysozoa</taxon>
        <taxon>Arthropoda</taxon>
        <taxon>Hexapoda</taxon>
        <taxon>Insecta</taxon>
        <taxon>Pterygota</taxon>
        <taxon>Neoptera</taxon>
        <taxon>Endopterygota</taxon>
        <taxon>Coleoptera</taxon>
        <taxon>Polyphaga</taxon>
        <taxon>Scarabaeiformia</taxon>
        <taxon>Scarabaeidae</taxon>
        <taxon>Dynastinae</taxon>
        <taxon>Oryctes</taxon>
    </lineage>
</organism>
<dbReference type="InterPro" id="IPR044156">
    <property type="entry name" value="Galectin-like"/>
</dbReference>
<evidence type="ECO:0000256" key="1">
    <source>
        <dbReference type="ARBA" id="ARBA00022734"/>
    </source>
</evidence>
<name>A0A0T6B663_9SCAR</name>
<protein>
    <recommendedName>
        <fullName evidence="2">Galectin</fullName>
    </recommendedName>
</protein>
<dbReference type="Proteomes" id="UP000051574">
    <property type="component" value="Unassembled WGS sequence"/>
</dbReference>
<sequence length="158" mass="17856">MLSFNWIHPSCGRCLLLRIFLTALLCYKSSEAHTYSWPLPTGFNEGDMATVKGSLPVGGSIFSINFMGGPEMLKSDIIFHMDNRYASDQIVINTKDIDANWLNEEIYKDSGALVGGRHFTVIIVLKGDQFMITTNGRHFITFKVRKSNSYIKYLYITG</sequence>
<evidence type="ECO:0000256" key="3">
    <source>
        <dbReference type="SAM" id="SignalP"/>
    </source>
</evidence>
<evidence type="ECO:0000313" key="5">
    <source>
        <dbReference type="EMBL" id="KRT82654.1"/>
    </source>
</evidence>
<gene>
    <name evidence="5" type="ORF">AMK59_4513</name>
</gene>
<dbReference type="Gene3D" id="2.60.120.200">
    <property type="match status" value="1"/>
</dbReference>
<dbReference type="SUPFAM" id="SSF49899">
    <property type="entry name" value="Concanavalin A-like lectins/glucanases"/>
    <property type="match status" value="1"/>
</dbReference>
<dbReference type="GO" id="GO:0030246">
    <property type="term" value="F:carbohydrate binding"/>
    <property type="evidence" value="ECO:0007669"/>
    <property type="project" value="UniProtKB-UniRule"/>
</dbReference>
<dbReference type="CDD" id="cd00070">
    <property type="entry name" value="GLECT"/>
    <property type="match status" value="1"/>
</dbReference>
<evidence type="ECO:0000259" key="4">
    <source>
        <dbReference type="PROSITE" id="PS51304"/>
    </source>
</evidence>
<accession>A0A0T6B663</accession>
<dbReference type="InterPro" id="IPR001079">
    <property type="entry name" value="Galectin_CRD"/>
</dbReference>
<dbReference type="EMBL" id="LJIG01009651">
    <property type="protein sequence ID" value="KRT82654.1"/>
    <property type="molecule type" value="Genomic_DNA"/>
</dbReference>
<reference evidence="5 6" key="1">
    <citation type="submission" date="2015-09" db="EMBL/GenBank/DDBJ databases">
        <title>Draft genome of the scarab beetle Oryctes borbonicus.</title>
        <authorList>
            <person name="Meyer J.M."/>
            <person name="Markov G.V."/>
            <person name="Baskaran P."/>
            <person name="Herrmann M."/>
            <person name="Sommer R.J."/>
            <person name="Roedelsperger C."/>
        </authorList>
    </citation>
    <scope>NUCLEOTIDE SEQUENCE [LARGE SCALE GENOMIC DNA]</scope>
    <source>
        <strain evidence="5">OB123</strain>
        <tissue evidence="5">Whole animal</tissue>
    </source>
</reference>
<keyword evidence="3" id="KW-0732">Signal</keyword>
<feature type="non-terminal residue" evidence="5">
    <location>
        <position position="158"/>
    </location>
</feature>
<feature type="chain" id="PRO_5006668427" description="Galectin" evidence="3">
    <location>
        <begin position="33"/>
        <end position="158"/>
    </location>
</feature>